<dbReference type="AlphaFoldDB" id="A0A8S9NQA6"/>
<proteinExistence type="predicted"/>
<feature type="region of interest" description="Disordered" evidence="1">
    <location>
        <begin position="18"/>
        <end position="78"/>
    </location>
</feature>
<reference evidence="2" key="1">
    <citation type="submission" date="2019-12" db="EMBL/GenBank/DDBJ databases">
        <title>Genome sequencing and annotation of Brassica cretica.</title>
        <authorList>
            <person name="Studholme D.J."/>
            <person name="Sarris P."/>
        </authorList>
    </citation>
    <scope>NUCLEOTIDE SEQUENCE</scope>
    <source>
        <strain evidence="2">PFS-109/04</strain>
        <tissue evidence="2">Leaf</tissue>
    </source>
</reference>
<comment type="caution">
    <text evidence="2">The sequence shown here is derived from an EMBL/GenBank/DDBJ whole genome shotgun (WGS) entry which is preliminary data.</text>
</comment>
<evidence type="ECO:0000313" key="2">
    <source>
        <dbReference type="EMBL" id="KAF3505689.1"/>
    </source>
</evidence>
<protein>
    <recommendedName>
        <fullName evidence="4">No apical meristem-associated C-terminal domain-containing protein</fullName>
    </recommendedName>
</protein>
<gene>
    <name evidence="2" type="ORF">F2Q69_00007709</name>
</gene>
<evidence type="ECO:0000313" key="3">
    <source>
        <dbReference type="Proteomes" id="UP000712600"/>
    </source>
</evidence>
<evidence type="ECO:0008006" key="4">
    <source>
        <dbReference type="Google" id="ProtNLM"/>
    </source>
</evidence>
<name>A0A8S9NQA6_BRACR</name>
<dbReference type="Proteomes" id="UP000712600">
    <property type="component" value="Unassembled WGS sequence"/>
</dbReference>
<dbReference type="EMBL" id="QGKX02001521">
    <property type="protein sequence ID" value="KAF3505689.1"/>
    <property type="molecule type" value="Genomic_DNA"/>
</dbReference>
<evidence type="ECO:0000256" key="1">
    <source>
        <dbReference type="SAM" id="MobiDB-lite"/>
    </source>
</evidence>
<accession>A0A8S9NQA6</accession>
<sequence length="120" mass="13508">MDYNPYTSGYNFSDLLQSQTGFGSSEAPGFGTQQNPDCNLETSQATESKTSECDEGNTRPLGVKAAKARGKKPQGKDVEDYQKMWNIRQQDVANKEKLYNMSLLDNLVAKKRHCLRPRKL</sequence>
<organism evidence="2 3">
    <name type="scientific">Brassica cretica</name>
    <name type="common">Mustard</name>
    <dbReference type="NCBI Taxonomy" id="69181"/>
    <lineage>
        <taxon>Eukaryota</taxon>
        <taxon>Viridiplantae</taxon>
        <taxon>Streptophyta</taxon>
        <taxon>Embryophyta</taxon>
        <taxon>Tracheophyta</taxon>
        <taxon>Spermatophyta</taxon>
        <taxon>Magnoliopsida</taxon>
        <taxon>eudicotyledons</taxon>
        <taxon>Gunneridae</taxon>
        <taxon>Pentapetalae</taxon>
        <taxon>rosids</taxon>
        <taxon>malvids</taxon>
        <taxon>Brassicales</taxon>
        <taxon>Brassicaceae</taxon>
        <taxon>Brassiceae</taxon>
        <taxon>Brassica</taxon>
    </lineage>
</organism>
<feature type="compositionally biased region" description="Polar residues" evidence="1">
    <location>
        <begin position="31"/>
        <end position="48"/>
    </location>
</feature>